<organism evidence="1 2">
    <name type="scientific">Aminithiophilus ramosus</name>
    <dbReference type="NCBI Taxonomy" id="3029084"/>
    <lineage>
        <taxon>Bacteria</taxon>
        <taxon>Thermotogati</taxon>
        <taxon>Synergistota</taxon>
        <taxon>Synergistia</taxon>
        <taxon>Synergistales</taxon>
        <taxon>Aminithiophilaceae</taxon>
        <taxon>Aminithiophilus</taxon>
    </lineage>
</organism>
<dbReference type="AlphaFoldDB" id="A0A9Q7EVY1"/>
<gene>
    <name evidence="1" type="ORF">KAR29_07550</name>
</gene>
<reference evidence="2" key="1">
    <citation type="submission" date="2021-04" db="EMBL/GenBank/DDBJ databases">
        <title>A novel Synergistetes isolate from a pyrite-forming mixed culture.</title>
        <authorList>
            <person name="Bunk B."/>
            <person name="Sproer C."/>
            <person name="Spring S."/>
            <person name="Pester M."/>
        </authorList>
    </citation>
    <scope>NUCLEOTIDE SEQUENCE [LARGE SCALE GENOMIC DNA]</scope>
    <source>
        <strain evidence="2">J.5.4.2-T.3.5.2</strain>
    </source>
</reference>
<dbReference type="EMBL" id="CP072943">
    <property type="protein sequence ID" value="QTX31255.1"/>
    <property type="molecule type" value="Genomic_DNA"/>
</dbReference>
<protein>
    <submittedName>
        <fullName evidence="1">Uncharacterized protein</fullName>
    </submittedName>
</protein>
<sequence>MTMKRRKALLLFSFGLLFSALLWREQSLLAELALLRDEIDGLARQERQLTEGLSRSARHVQLYKASLAEIALYQRALPKDNVEFYSLVEGRLARNNAVVNAIRPSRAEEGRIAVQIDFSCPYYALLELLADWRSLEAAVRLRSLVLSLGQDGQVGATAELESVLEGGTSK</sequence>
<evidence type="ECO:0000313" key="1">
    <source>
        <dbReference type="EMBL" id="QTX31255.1"/>
    </source>
</evidence>
<name>A0A9Q7EVY1_9BACT</name>
<dbReference type="RefSeq" id="WP_274372402.1">
    <property type="nucleotide sequence ID" value="NZ_CP072943.1"/>
</dbReference>
<proteinExistence type="predicted"/>
<dbReference type="Proteomes" id="UP000671879">
    <property type="component" value="Chromosome"/>
</dbReference>
<keyword evidence="2" id="KW-1185">Reference proteome</keyword>
<dbReference type="KEGG" id="aram:KAR29_07550"/>
<accession>A0A9Q7EVY1</accession>
<evidence type="ECO:0000313" key="2">
    <source>
        <dbReference type="Proteomes" id="UP000671879"/>
    </source>
</evidence>